<keyword evidence="2" id="KW-0067">ATP-binding</keyword>
<evidence type="ECO:0000313" key="5">
    <source>
        <dbReference type="Proteomes" id="UP000012159"/>
    </source>
</evidence>
<dbReference type="InterPro" id="IPR027417">
    <property type="entry name" value="P-loop_NTPase"/>
</dbReference>
<feature type="domain" description="UvrB interaction" evidence="3">
    <location>
        <begin position="169"/>
        <end position="258"/>
    </location>
</feature>
<dbReference type="InterPro" id="IPR004807">
    <property type="entry name" value="UvrB"/>
</dbReference>
<dbReference type="InterPro" id="IPR041471">
    <property type="entry name" value="UvrB_inter"/>
</dbReference>
<dbReference type="EMBL" id="AKWF02000090">
    <property type="protein sequence ID" value="EMO61833.1"/>
    <property type="molecule type" value="Genomic_DNA"/>
</dbReference>
<dbReference type="PANTHER" id="PTHR24029:SF1">
    <property type="entry name" value="TRANSCRIPTION-REPAIR-COUPLING FACTOR"/>
    <property type="match status" value="1"/>
</dbReference>
<dbReference type="Pfam" id="PF17757">
    <property type="entry name" value="UvrB_inter"/>
    <property type="match status" value="1"/>
</dbReference>
<dbReference type="GO" id="GO:0003677">
    <property type="term" value="F:DNA binding"/>
    <property type="evidence" value="ECO:0007669"/>
    <property type="project" value="InterPro"/>
</dbReference>
<dbReference type="AlphaFoldDB" id="M6WJ99"/>
<organism evidence="4 5">
    <name type="scientific">Leptospira borgpetersenii serovar Pomona str. 200901868</name>
    <dbReference type="NCBI Taxonomy" id="1192866"/>
    <lineage>
        <taxon>Bacteria</taxon>
        <taxon>Pseudomonadati</taxon>
        <taxon>Spirochaetota</taxon>
        <taxon>Spirochaetia</taxon>
        <taxon>Leptospirales</taxon>
        <taxon>Leptospiraceae</taxon>
        <taxon>Leptospira</taxon>
    </lineage>
</organism>
<protein>
    <recommendedName>
        <fullName evidence="3">UvrB interaction domain-containing protein</fullName>
    </recommendedName>
</protein>
<dbReference type="GO" id="GO:0009380">
    <property type="term" value="C:excinuclease repair complex"/>
    <property type="evidence" value="ECO:0007669"/>
    <property type="project" value="InterPro"/>
</dbReference>
<comment type="caution">
    <text evidence="4">The sequence shown here is derived from an EMBL/GenBank/DDBJ whole genome shotgun (WGS) entry which is preliminary data.</text>
</comment>
<dbReference type="Proteomes" id="UP000012159">
    <property type="component" value="Unassembled WGS sequence"/>
</dbReference>
<dbReference type="GO" id="GO:0016887">
    <property type="term" value="F:ATP hydrolysis activity"/>
    <property type="evidence" value="ECO:0007669"/>
    <property type="project" value="InterPro"/>
</dbReference>
<dbReference type="SUPFAM" id="SSF52540">
    <property type="entry name" value="P-loop containing nucleoside triphosphate hydrolases"/>
    <property type="match status" value="1"/>
</dbReference>
<dbReference type="GO" id="GO:0006289">
    <property type="term" value="P:nucleotide-excision repair"/>
    <property type="evidence" value="ECO:0007669"/>
    <property type="project" value="InterPro"/>
</dbReference>
<sequence length="271" mass="30524">MKDLLRIIGEGLFARFEFSFPAKKNPARKVKAATAPERETDLFSVEQYPSVNLSITGNVYSVTEGSHSILASSLFQKLNRTIVVVSENNTAAEFLFREALSFISASDLVYLPGQEVLPYEYLRYPSEMKRERIKAIGKILNGGPSLIFTSVAGFLKTLPPVQTMQGRAITLEKGKEIDLESLLIQLIDLGYKRTDVCETFGEFSLKGGILDIYSSYSQEPVRIDLFGEEIESIRTFDPDTQRSMVDLNRAVLLPVDEYILSDEQKKNIRIF</sequence>
<evidence type="ECO:0000313" key="4">
    <source>
        <dbReference type="EMBL" id="EMO61833.1"/>
    </source>
</evidence>
<gene>
    <name evidence="4" type="ORF">LEP1GSC133_2044</name>
</gene>
<proteinExistence type="predicted"/>
<evidence type="ECO:0000256" key="1">
    <source>
        <dbReference type="ARBA" id="ARBA00022741"/>
    </source>
</evidence>
<dbReference type="PANTHER" id="PTHR24029">
    <property type="entry name" value="UVRABC SYSTEM PROTEIN B"/>
    <property type="match status" value="1"/>
</dbReference>
<dbReference type="Gene3D" id="3.40.50.11180">
    <property type="match status" value="1"/>
</dbReference>
<keyword evidence="1" id="KW-0547">Nucleotide-binding</keyword>
<reference evidence="4 5" key="1">
    <citation type="submission" date="2013-01" db="EMBL/GenBank/DDBJ databases">
        <authorList>
            <person name="Harkins D.M."/>
            <person name="Durkin A.S."/>
            <person name="Brinkac L.M."/>
            <person name="Haft D.H."/>
            <person name="Selengut J.D."/>
            <person name="Sanka R."/>
            <person name="DePew J."/>
            <person name="Purushe J."/>
            <person name="Picardeau M."/>
            <person name="Werts C."/>
            <person name="Goarant C."/>
            <person name="Vinetz J.M."/>
            <person name="Sutton G.G."/>
            <person name="Nierman W.C."/>
            <person name="Fouts D.E."/>
        </authorList>
    </citation>
    <scope>NUCLEOTIDE SEQUENCE [LARGE SCALE GENOMIC DNA]</scope>
    <source>
        <strain evidence="4 5">200901868</strain>
    </source>
</reference>
<dbReference type="GO" id="GO:0005524">
    <property type="term" value="F:ATP binding"/>
    <property type="evidence" value="ECO:0007669"/>
    <property type="project" value="UniProtKB-KW"/>
</dbReference>
<accession>M6WJ99</accession>
<dbReference type="STRING" id="1192866.LEP1GSC133_2044"/>
<evidence type="ECO:0000256" key="2">
    <source>
        <dbReference type="ARBA" id="ARBA00022840"/>
    </source>
</evidence>
<dbReference type="Gene3D" id="3.30.2060.10">
    <property type="entry name" value="Penicillin-binding protein 1b domain"/>
    <property type="match status" value="1"/>
</dbReference>
<name>M6WJ99_LEPBO</name>
<evidence type="ECO:0000259" key="3">
    <source>
        <dbReference type="Pfam" id="PF17757"/>
    </source>
</evidence>